<evidence type="ECO:0000256" key="1">
    <source>
        <dbReference type="ARBA" id="ARBA00004477"/>
    </source>
</evidence>
<dbReference type="InterPro" id="IPR016964">
    <property type="entry name" value="Sigma2_recept"/>
</dbReference>
<dbReference type="InterPro" id="IPR033118">
    <property type="entry name" value="EXPERA"/>
</dbReference>
<dbReference type="PANTHER" id="PTHR31204">
    <property type="entry name" value="SIGMA INTRACELLULAR RECEPTOR 2"/>
    <property type="match status" value="1"/>
</dbReference>
<dbReference type="GO" id="GO:0005789">
    <property type="term" value="C:endoplasmic reticulum membrane"/>
    <property type="evidence" value="ECO:0007669"/>
    <property type="project" value="UniProtKB-SubCell"/>
</dbReference>
<comment type="caution">
    <text evidence="9">The sequence shown here is derived from an EMBL/GenBank/DDBJ whole genome shotgun (WGS) entry which is preliminary data.</text>
</comment>
<evidence type="ECO:0000313" key="9">
    <source>
        <dbReference type="EMBL" id="KAJ5081331.1"/>
    </source>
</evidence>
<evidence type="ECO:0000256" key="5">
    <source>
        <dbReference type="ARBA" id="ARBA00022989"/>
    </source>
</evidence>
<keyword evidence="6 7" id="KW-0472">Membrane</keyword>
<protein>
    <recommendedName>
        <fullName evidence="7">Efficient mitochondria targeting-associated protein 19</fullName>
    </recommendedName>
</protein>
<dbReference type="InterPro" id="IPR051987">
    <property type="entry name" value="Sigma-2_receptor-like"/>
</dbReference>
<dbReference type="OrthoDB" id="433124at2759"/>
<gene>
    <name evidence="9" type="ORF">NUU61_009595</name>
</gene>
<evidence type="ECO:0000256" key="3">
    <source>
        <dbReference type="ARBA" id="ARBA00022692"/>
    </source>
</evidence>
<comment type="similarity">
    <text evidence="2">Belongs to the TMEM97/sigma-2 receptor family.</text>
</comment>
<reference evidence="9" key="2">
    <citation type="journal article" date="2023" name="IMA Fungus">
        <title>Comparative genomic study of the Penicillium genus elucidates a diverse pangenome and 15 lateral gene transfer events.</title>
        <authorList>
            <person name="Petersen C."/>
            <person name="Sorensen T."/>
            <person name="Nielsen M.R."/>
            <person name="Sondergaard T.E."/>
            <person name="Sorensen J.L."/>
            <person name="Fitzpatrick D.A."/>
            <person name="Frisvad J.C."/>
            <person name="Nielsen K.L."/>
        </authorList>
    </citation>
    <scope>NUCLEOTIDE SEQUENCE</scope>
    <source>
        <strain evidence="9">IBT 34128</strain>
    </source>
</reference>
<keyword evidence="10" id="KW-1185">Reference proteome</keyword>
<feature type="transmembrane region" description="Helical" evidence="7">
    <location>
        <begin position="64"/>
        <end position="85"/>
    </location>
</feature>
<proteinExistence type="inferred from homology"/>
<dbReference type="Pfam" id="PF05241">
    <property type="entry name" value="EBP"/>
    <property type="match status" value="1"/>
</dbReference>
<evidence type="ECO:0000259" key="8">
    <source>
        <dbReference type="PROSITE" id="PS51751"/>
    </source>
</evidence>
<evidence type="ECO:0000256" key="7">
    <source>
        <dbReference type="PIRNR" id="PIRNR031032"/>
    </source>
</evidence>
<keyword evidence="4 7" id="KW-0256">Endoplasmic reticulum</keyword>
<dbReference type="AlphaFoldDB" id="A0A9W9JTS4"/>
<accession>A0A9W9JTS4</accession>
<dbReference type="PROSITE" id="PS51751">
    <property type="entry name" value="EXPERA"/>
    <property type="match status" value="1"/>
</dbReference>
<organism evidence="9 10">
    <name type="scientific">Penicillium alfredii</name>
    <dbReference type="NCBI Taxonomy" id="1506179"/>
    <lineage>
        <taxon>Eukaryota</taxon>
        <taxon>Fungi</taxon>
        <taxon>Dikarya</taxon>
        <taxon>Ascomycota</taxon>
        <taxon>Pezizomycotina</taxon>
        <taxon>Eurotiomycetes</taxon>
        <taxon>Eurotiomycetidae</taxon>
        <taxon>Eurotiales</taxon>
        <taxon>Aspergillaceae</taxon>
        <taxon>Penicillium</taxon>
    </lineage>
</organism>
<comment type="subcellular location">
    <subcellularLocation>
        <location evidence="1">Endoplasmic reticulum membrane</location>
        <topology evidence="1">Multi-pass membrane protein</topology>
    </subcellularLocation>
</comment>
<feature type="transmembrane region" description="Helical" evidence="7">
    <location>
        <begin position="12"/>
        <end position="32"/>
    </location>
</feature>
<name>A0A9W9JTS4_9EURO</name>
<feature type="transmembrane region" description="Helical" evidence="7">
    <location>
        <begin position="135"/>
        <end position="153"/>
    </location>
</feature>
<dbReference type="GeneID" id="81399289"/>
<dbReference type="PIRSF" id="PIRSF031032">
    <property type="entry name" value="TMP_97_prd"/>
    <property type="match status" value="1"/>
</dbReference>
<feature type="domain" description="EXPERA" evidence="8">
    <location>
        <begin position="9"/>
        <end position="146"/>
    </location>
</feature>
<feature type="transmembrane region" description="Helical" evidence="7">
    <location>
        <begin position="97"/>
        <end position="120"/>
    </location>
</feature>
<reference evidence="9" key="1">
    <citation type="submission" date="2022-11" db="EMBL/GenBank/DDBJ databases">
        <authorList>
            <person name="Petersen C."/>
        </authorList>
    </citation>
    <scope>NUCLEOTIDE SEQUENCE</scope>
    <source>
        <strain evidence="9">IBT 34128</strain>
    </source>
</reference>
<dbReference type="Proteomes" id="UP001141434">
    <property type="component" value="Unassembled WGS sequence"/>
</dbReference>
<evidence type="ECO:0000256" key="4">
    <source>
        <dbReference type="ARBA" id="ARBA00022824"/>
    </source>
</evidence>
<keyword evidence="3 7" id="KW-0812">Transmembrane</keyword>
<dbReference type="PANTHER" id="PTHR31204:SF1">
    <property type="entry name" value="SIGMA INTRACELLULAR RECEPTOR 2"/>
    <property type="match status" value="1"/>
</dbReference>
<dbReference type="RefSeq" id="XP_056506618.1">
    <property type="nucleotide sequence ID" value="XM_056660120.1"/>
</dbReference>
<evidence type="ECO:0000256" key="2">
    <source>
        <dbReference type="ARBA" id="ARBA00009096"/>
    </source>
</evidence>
<dbReference type="EMBL" id="JAPMSZ010000012">
    <property type="protein sequence ID" value="KAJ5081331.1"/>
    <property type="molecule type" value="Genomic_DNA"/>
</dbReference>
<evidence type="ECO:0000256" key="6">
    <source>
        <dbReference type="ARBA" id="ARBA00023136"/>
    </source>
</evidence>
<sequence length="164" mass="19110">MASIWSRKRDLAYLAFFMTHLPIVYLIDTAPLQPAIVRTDFSQQLRDFYVATYHDKFFSEPIPVWFNVFIWLEVLYHVPLSLWAIRGLLRDHPMVPVHLLVFGVEALITSLTCLVVVWSWPDRSVAQKQQLTTLYGPYVALGALMALDMTCRLRDRLMPKAKRE</sequence>
<evidence type="ECO:0000313" key="10">
    <source>
        <dbReference type="Proteomes" id="UP001141434"/>
    </source>
</evidence>
<keyword evidence="5 7" id="KW-1133">Transmembrane helix</keyword>